<accession>A0ABU3MGR5</accession>
<comment type="caution">
    <text evidence="8">The sequence shown here is derived from an EMBL/GenBank/DDBJ whole genome shotgun (WGS) entry which is preliminary data.</text>
</comment>
<keyword evidence="4 6" id="KW-0472">Membrane</keyword>
<evidence type="ECO:0000259" key="7">
    <source>
        <dbReference type="Pfam" id="PF06305"/>
    </source>
</evidence>
<evidence type="ECO:0000256" key="2">
    <source>
        <dbReference type="ARBA" id="ARBA00022692"/>
    </source>
</evidence>
<reference evidence="8 9" key="1">
    <citation type="journal article" date="2019" name="Microb. Pathog.">
        <title>Comparison of VITEK 2, MALDI-TOF MS, 16S rRNA gene sequencing, and whole-genome sequencing for identification of Roseomonas mucosa.</title>
        <authorList>
            <person name="Rudolph W.W."/>
            <person name="Gunzer F."/>
            <person name="Trauth M."/>
            <person name="Bunk B."/>
            <person name="Bigge R."/>
            <person name="Schrottner P."/>
        </authorList>
    </citation>
    <scope>NUCLEOTIDE SEQUENCE [LARGE SCALE GENOMIC DNA]</scope>
    <source>
        <strain evidence="8 9">DSM 103800</strain>
    </source>
</reference>
<evidence type="ECO:0000256" key="5">
    <source>
        <dbReference type="SAM" id="MobiDB-lite"/>
    </source>
</evidence>
<gene>
    <name evidence="8" type="ORF">RQ831_11735</name>
</gene>
<keyword evidence="9" id="KW-1185">Reference proteome</keyword>
<dbReference type="RefSeq" id="WP_314282267.1">
    <property type="nucleotide sequence ID" value="NZ_JAVVDO010000017.1"/>
</dbReference>
<evidence type="ECO:0000256" key="1">
    <source>
        <dbReference type="ARBA" id="ARBA00022475"/>
    </source>
</evidence>
<feature type="domain" description="Lipopolysaccharide assembly protein A" evidence="7">
    <location>
        <begin position="25"/>
        <end position="88"/>
    </location>
</feature>
<evidence type="ECO:0000256" key="3">
    <source>
        <dbReference type="ARBA" id="ARBA00022989"/>
    </source>
</evidence>
<keyword evidence="2 6" id="KW-0812">Transmembrane</keyword>
<dbReference type="Pfam" id="PF06305">
    <property type="entry name" value="LapA_dom"/>
    <property type="match status" value="1"/>
</dbReference>
<protein>
    <submittedName>
        <fullName evidence="8">LapA family protein</fullName>
    </submittedName>
</protein>
<organism evidence="8 9">
    <name type="scientific">Roseomonas gilardii</name>
    <dbReference type="NCBI Taxonomy" id="257708"/>
    <lineage>
        <taxon>Bacteria</taxon>
        <taxon>Pseudomonadati</taxon>
        <taxon>Pseudomonadota</taxon>
        <taxon>Alphaproteobacteria</taxon>
        <taxon>Acetobacterales</taxon>
        <taxon>Roseomonadaceae</taxon>
        <taxon>Roseomonas</taxon>
    </lineage>
</organism>
<evidence type="ECO:0000313" key="9">
    <source>
        <dbReference type="Proteomes" id="UP001258945"/>
    </source>
</evidence>
<keyword evidence="1" id="KW-1003">Cell membrane</keyword>
<feature type="region of interest" description="Disordered" evidence="5">
    <location>
        <begin position="96"/>
        <end position="118"/>
    </location>
</feature>
<keyword evidence="3 6" id="KW-1133">Transmembrane helix</keyword>
<proteinExistence type="predicted"/>
<dbReference type="InterPro" id="IPR010445">
    <property type="entry name" value="LapA_dom"/>
</dbReference>
<dbReference type="Proteomes" id="UP001258945">
    <property type="component" value="Unassembled WGS sequence"/>
</dbReference>
<feature type="transmembrane region" description="Helical" evidence="6">
    <location>
        <begin position="42"/>
        <end position="66"/>
    </location>
</feature>
<dbReference type="EMBL" id="JAVVDO010000017">
    <property type="protein sequence ID" value="MDT8331728.1"/>
    <property type="molecule type" value="Genomic_DNA"/>
</dbReference>
<evidence type="ECO:0000313" key="8">
    <source>
        <dbReference type="EMBL" id="MDT8331728.1"/>
    </source>
</evidence>
<sequence length="118" mass="12959">MTKTMWRWLLIGPLLIVLVLFALSNTAPVPVRFWPFDLAWETPLAVAVLSVSALAFLLGALVTWMASLGARRRARHLAQTVRQLESELAQLRAQVARQVPEGSDAPGRRPAKVALPAP</sequence>
<evidence type="ECO:0000256" key="4">
    <source>
        <dbReference type="ARBA" id="ARBA00023136"/>
    </source>
</evidence>
<name>A0ABU3MGR5_9PROT</name>
<evidence type="ECO:0000256" key="6">
    <source>
        <dbReference type="SAM" id="Phobius"/>
    </source>
</evidence>